<gene>
    <name evidence="1" type="ORF">LSCM4_04817</name>
</gene>
<keyword evidence="2" id="KW-1185">Reference proteome</keyword>
<name>A0A836GT70_9TRYP</name>
<dbReference type="Gene3D" id="2.60.40.10">
    <property type="entry name" value="Immunoglobulins"/>
    <property type="match status" value="1"/>
</dbReference>
<sequence length="965" mass="104111">MPPASLTFEPPTVVAVFASHAVLCWEQPRTPHTTSFAGHIAWEYQIEYNCSCRAAQQPYRTTGRDTFILLATPHEGETYYVRVVAKASIAGSIAGLVSAKVAFTASCNVLIPWYCATQPPVCVFDALYLSANVGAEDVAALSVARSSAIDNAAALDRKRACYTLEGDVSVHRYRIVYNGTAALPVGQAKTVYYMVATTRLHTGRRTRAMEMLSMIQNEGAALVFCGIGDDGRLALRAALIFMSFLTTACPPLCTSVLCITYGTPRLLLKEGSCVLAHTLPLSGQLLHFTQLPLCEYSPAVSDMVALSQRGSGVAADTPPLGYANGFYHNTLLGVQCRAADGTGLHFHCSSPDQLSTEAEEEEAFDVAGQLLALAELFFPSSPRWLSPAVNSVRYRTEGPLLHVTVEGVNLHYSPRVTVTPLYPHGTALFPRVTVRAPRQLECTTCLLPWVQQCADTGGVGETALMNISAVFLLQTSLGTAFAPEPATVALPEDLLELFRAAQLAFAPWSVEAAPGLVDCALHLQPLYALACAENSVSPTEGGNALRNPLLESLCTLAYTAEVLFSPEQANATAKPSSGVLGFMSSVSARLSARAPGTLADEEAALRVPGTEAVLLKTALKEWSDAGFRGVEAWTSRCASWRRHLFCRLSLLGETSYRHTLLRMLRVLDDGAEVDEDAPLAWIEAYLYAHTKYHITTAQSSPVHMNRLLCSELSLSSFYRAVAHIFKTGANSASSSLLPYLRESMLLWALCHCFELRREVARTTFCCNVGYSGCGVSTLSASISSLLHHEKARRDPLQQTCFRVVLCHVAASRLPAVYLAAQAGVRCCVFLAAEAADLARARYTSMSICIQEHLAHAGQHLFRVVTKADEHLQSSPKLRVELEDEASVAALMSRIGAEVVGGCGAEEQRLVVALAPSTSRLVELAACTPAEAEQCAQRLRSYSEALLLDCLRFGALRGDANCTKAA</sequence>
<reference evidence="2" key="2">
    <citation type="journal article" date="2021" name="Sci. Data">
        <title>Chromosome-scale genome sequencing, assembly and annotation of six genomes from subfamily Leishmaniinae.</title>
        <authorList>
            <person name="Almutairi H."/>
            <person name="Urbaniak M.D."/>
            <person name="Bates M.D."/>
            <person name="Jariyapan N."/>
            <person name="Kwakye-Nuako G."/>
            <person name="Thomaz Soccol V."/>
            <person name="Al-Salem W.S."/>
            <person name="Dillon R.J."/>
            <person name="Bates P.A."/>
            <person name="Gatherer D."/>
        </authorList>
    </citation>
    <scope>NUCLEOTIDE SEQUENCE [LARGE SCALE GENOMIC DNA]</scope>
</reference>
<dbReference type="GeneID" id="92360732"/>
<proteinExistence type="predicted"/>
<dbReference type="SUPFAM" id="SSF49265">
    <property type="entry name" value="Fibronectin type III"/>
    <property type="match status" value="1"/>
</dbReference>
<accession>A0A836GT70</accession>
<dbReference type="RefSeq" id="XP_067063245.1">
    <property type="nucleotide sequence ID" value="XM_067206798.1"/>
</dbReference>
<dbReference type="InterPro" id="IPR013783">
    <property type="entry name" value="Ig-like_fold"/>
</dbReference>
<dbReference type="Proteomes" id="UP000674143">
    <property type="component" value="Unassembled WGS sequence"/>
</dbReference>
<dbReference type="EMBL" id="JAFHLR010000023">
    <property type="protein sequence ID" value="KAG5478584.1"/>
    <property type="molecule type" value="Genomic_DNA"/>
</dbReference>
<comment type="caution">
    <text evidence="1">The sequence shown here is derived from an EMBL/GenBank/DDBJ whole genome shotgun (WGS) entry which is preliminary data.</text>
</comment>
<protein>
    <submittedName>
        <fullName evidence="1">Uncharacterized protein</fullName>
    </submittedName>
</protein>
<dbReference type="AlphaFoldDB" id="A0A836GT70"/>
<dbReference type="InterPro" id="IPR036116">
    <property type="entry name" value="FN3_sf"/>
</dbReference>
<reference evidence="2" key="1">
    <citation type="journal article" date="2021" name="Microbiol. Resour. Announc.">
        <title>LGAAP: Leishmaniinae Genome Assembly and Annotation Pipeline.</title>
        <authorList>
            <person name="Almutairi H."/>
            <person name="Urbaniak M.D."/>
            <person name="Bates M.D."/>
            <person name="Jariyapan N."/>
            <person name="Kwakye-Nuako G."/>
            <person name="Thomaz-Soccol V."/>
            <person name="Al-Salem W.S."/>
            <person name="Dillon R.J."/>
            <person name="Bates P.A."/>
            <person name="Gatherer D."/>
        </authorList>
    </citation>
    <scope>NUCLEOTIDE SEQUENCE [LARGE SCALE GENOMIC DNA]</scope>
</reference>
<organism evidence="1 2">
    <name type="scientific">Leishmania orientalis</name>
    <dbReference type="NCBI Taxonomy" id="2249476"/>
    <lineage>
        <taxon>Eukaryota</taxon>
        <taxon>Discoba</taxon>
        <taxon>Euglenozoa</taxon>
        <taxon>Kinetoplastea</taxon>
        <taxon>Metakinetoplastina</taxon>
        <taxon>Trypanosomatida</taxon>
        <taxon>Trypanosomatidae</taxon>
        <taxon>Leishmaniinae</taxon>
        <taxon>Leishmania</taxon>
    </lineage>
</organism>
<evidence type="ECO:0000313" key="1">
    <source>
        <dbReference type="EMBL" id="KAG5478584.1"/>
    </source>
</evidence>
<dbReference type="KEGG" id="loi:92360732"/>
<evidence type="ECO:0000313" key="2">
    <source>
        <dbReference type="Proteomes" id="UP000674143"/>
    </source>
</evidence>